<reference evidence="9 10" key="1">
    <citation type="journal article" date="2015" name="Nature">
        <title>rRNA introns, odd ribosomes, and small enigmatic genomes across a large radiation of phyla.</title>
        <authorList>
            <person name="Brown C.T."/>
            <person name="Hug L.A."/>
            <person name="Thomas B.C."/>
            <person name="Sharon I."/>
            <person name="Castelle C.J."/>
            <person name="Singh A."/>
            <person name="Wilkins M.J."/>
            <person name="Williams K.H."/>
            <person name="Banfield J.F."/>
        </authorList>
    </citation>
    <scope>NUCLEOTIDE SEQUENCE [LARGE SCALE GENOMIC DNA]</scope>
</reference>
<comment type="pathway">
    <text evidence="6">Pyrimidine metabolism; dTTP biosynthesis.</text>
</comment>
<dbReference type="Gene3D" id="3.30.572.10">
    <property type="entry name" value="Thymidylate synthase/dCMP hydroxymethylase domain"/>
    <property type="match status" value="1"/>
</dbReference>
<accession>A0A0G0B0E2</accession>
<comment type="caution">
    <text evidence="9">The sequence shown here is derived from an EMBL/GenBank/DDBJ whole genome shotgun (WGS) entry which is preliminary data.</text>
</comment>
<dbReference type="SUPFAM" id="SSF55831">
    <property type="entry name" value="Thymidylate synthase/dCMP hydroxymethylase"/>
    <property type="match status" value="1"/>
</dbReference>
<dbReference type="Proteomes" id="UP000034803">
    <property type="component" value="Unassembled WGS sequence"/>
</dbReference>
<protein>
    <recommendedName>
        <fullName evidence="1 6">Thymidylate synthase</fullName>
        <shortName evidence="6">TS</shortName>
        <shortName evidence="6">TSase</shortName>
        <ecNumber evidence="1 6">2.1.1.45</ecNumber>
    </recommendedName>
</protein>
<feature type="binding site" evidence="6">
    <location>
        <position position="312"/>
    </location>
    <ligand>
        <name>(6R)-5,10-methylene-5,6,7,8-tetrahydrofolate</name>
        <dbReference type="ChEBI" id="CHEBI:15636"/>
    </ligand>
</feature>
<dbReference type="GO" id="GO:0004799">
    <property type="term" value="F:thymidylate synthase activity"/>
    <property type="evidence" value="ECO:0007669"/>
    <property type="project" value="UniProtKB-UniRule"/>
</dbReference>
<evidence type="ECO:0000313" key="9">
    <source>
        <dbReference type="EMBL" id="KKP32275.1"/>
    </source>
</evidence>
<dbReference type="InterPro" id="IPR023451">
    <property type="entry name" value="Thymidate_synth/dCMP_Mease_dom"/>
</dbReference>
<dbReference type="PANTHER" id="PTHR11548">
    <property type="entry name" value="THYMIDYLATE SYNTHASE 1"/>
    <property type="match status" value="1"/>
</dbReference>
<dbReference type="PANTHER" id="PTHR11548:SF9">
    <property type="entry name" value="THYMIDYLATE SYNTHASE"/>
    <property type="match status" value="1"/>
</dbReference>
<dbReference type="GO" id="GO:0006235">
    <property type="term" value="P:dTTP biosynthetic process"/>
    <property type="evidence" value="ECO:0007669"/>
    <property type="project" value="UniProtKB-UniRule"/>
</dbReference>
<feature type="binding site" evidence="6">
    <location>
        <position position="218"/>
    </location>
    <ligand>
        <name>(6R)-5,10-methylene-5,6,7,8-tetrahydrofolate</name>
        <dbReference type="ChEBI" id="CHEBI:15636"/>
    </ligand>
</feature>
<comment type="catalytic activity">
    <reaction evidence="6">
        <text>dUMP + (6R)-5,10-methylene-5,6,7,8-tetrahydrofolate = 7,8-dihydrofolate + dTMP</text>
        <dbReference type="Rhea" id="RHEA:12104"/>
        <dbReference type="ChEBI" id="CHEBI:15636"/>
        <dbReference type="ChEBI" id="CHEBI:57451"/>
        <dbReference type="ChEBI" id="CHEBI:63528"/>
        <dbReference type="ChEBI" id="CHEBI:246422"/>
        <dbReference type="EC" id="2.1.1.45"/>
    </reaction>
</comment>
<sequence>MSTTKVNNHVDIQYQLLLKDILKNGTVSKDRTGTGTKKVFGRMLKFDLSAGFPLLTTKEVWFRGVKEELLWFIKGERNLRPLVTKGVNIWNEWPFQKYLEKNKLTKKYPKYSEIWKTKLNNFIEKIKIDEKFSQKWGDLGPVYGYQWRHWKDGKGKEIDQLKNAITLIKKNPDSRRIIVNAWNAANIENVALPPCHVLFQFQVVGQKLNLVMYQRSVDSFLGLPFNIASYALLTEIIANITDKVAGEVTMFLADTHLYLNHLKQAKEQIKRKPKKLPKLILKSTIKDINHISSDAITIEGYKPHPSIKAEISV</sequence>
<comment type="function">
    <text evidence="6">Catalyzes the reductive methylation of 2'-deoxyuridine-5'-monophosphate (dUMP) to 2'-deoxythymidine-5'-monophosphate (dTMP) while utilizing 5,10-methylenetetrahydrofolate (mTHF) as the methyl donor and reductant in the reaction, yielding dihydrofolate (DHF) as a by-product. This enzymatic reaction provides an intracellular de novo source of dTMP, an essential precursor for DNA biosynthesis.</text>
</comment>
<keyword evidence="3 6" id="KW-0489">Methyltransferase</keyword>
<feature type="binding site" description="in other chain" evidence="6">
    <location>
        <position position="31"/>
    </location>
    <ligand>
        <name>dUMP</name>
        <dbReference type="ChEBI" id="CHEBI:246422"/>
        <note>ligand shared between dimeric partners</note>
    </ligand>
</feature>
<comment type="subcellular location">
    <subcellularLocation>
        <location evidence="6">Cytoplasm</location>
    </subcellularLocation>
</comment>
<comment type="similarity">
    <text evidence="6">Belongs to the thymidylate synthase family. Bacterial-type ThyA subfamily.</text>
</comment>
<feature type="active site" description="Nucleophile" evidence="6">
    <location>
        <position position="195"/>
    </location>
</feature>
<dbReference type="NCBIfam" id="TIGR03284">
    <property type="entry name" value="thym_sym"/>
    <property type="match status" value="1"/>
</dbReference>
<dbReference type="InterPro" id="IPR036926">
    <property type="entry name" value="Thymidate_synth/dCMP_Mease_sf"/>
</dbReference>
<feature type="domain" description="Thymidylate synthase/dCMP hydroxymethylase" evidence="8">
    <location>
        <begin position="13"/>
        <end position="313"/>
    </location>
</feature>
<dbReference type="InterPro" id="IPR020940">
    <property type="entry name" value="Thymidylate_synthase_AS"/>
</dbReference>
<dbReference type="PATRIC" id="fig|1618586.3.peg.72"/>
<keyword evidence="2 6" id="KW-0963">Cytoplasm</keyword>
<evidence type="ECO:0000256" key="6">
    <source>
        <dbReference type="HAMAP-Rule" id="MF_00008"/>
    </source>
</evidence>
<proteinExistence type="inferred from homology"/>
<dbReference type="PROSITE" id="PS00091">
    <property type="entry name" value="THYMIDYLATE_SYNTHASE"/>
    <property type="match status" value="1"/>
</dbReference>
<evidence type="ECO:0000313" key="10">
    <source>
        <dbReference type="Proteomes" id="UP000034803"/>
    </source>
</evidence>
<evidence type="ECO:0000256" key="3">
    <source>
        <dbReference type="ARBA" id="ARBA00022603"/>
    </source>
</evidence>
<keyword evidence="5 6" id="KW-0545">Nucleotide biosynthesis</keyword>
<evidence type="ECO:0000259" key="8">
    <source>
        <dbReference type="Pfam" id="PF00303"/>
    </source>
</evidence>
<dbReference type="InterPro" id="IPR045097">
    <property type="entry name" value="Thymidate_synth/dCMP_Mease"/>
</dbReference>
<dbReference type="GO" id="GO:0032259">
    <property type="term" value="P:methylation"/>
    <property type="evidence" value="ECO:0007669"/>
    <property type="project" value="UniProtKB-KW"/>
</dbReference>
<dbReference type="GO" id="GO:0006231">
    <property type="term" value="P:dTMP biosynthetic process"/>
    <property type="evidence" value="ECO:0007669"/>
    <property type="project" value="UniProtKB-UniRule"/>
</dbReference>
<dbReference type="CDD" id="cd00351">
    <property type="entry name" value="TS_Pyrimidine_HMase"/>
    <property type="match status" value="1"/>
</dbReference>
<dbReference type="AlphaFoldDB" id="A0A0G0B0E2"/>
<feature type="binding site" evidence="6">
    <location>
        <begin position="175"/>
        <end position="176"/>
    </location>
    <ligand>
        <name>dUMP</name>
        <dbReference type="ChEBI" id="CHEBI:246422"/>
        <note>ligand shared between dimeric partners</note>
    </ligand>
</feature>
<evidence type="ECO:0000256" key="5">
    <source>
        <dbReference type="ARBA" id="ARBA00022727"/>
    </source>
</evidence>
<keyword evidence="4 6" id="KW-0808">Transferase</keyword>
<dbReference type="NCBIfam" id="NF002496">
    <property type="entry name" value="PRK01827.1-2"/>
    <property type="match status" value="1"/>
</dbReference>
<dbReference type="HAMAP" id="MF_00008">
    <property type="entry name" value="Thymidy_synth_bact"/>
    <property type="match status" value="1"/>
</dbReference>
<evidence type="ECO:0000256" key="7">
    <source>
        <dbReference type="PROSITE-ProRule" id="PRU10016"/>
    </source>
</evidence>
<feature type="binding site" description="in other chain" evidence="6">
    <location>
        <begin position="256"/>
        <end position="258"/>
    </location>
    <ligand>
        <name>dUMP</name>
        <dbReference type="ChEBI" id="CHEBI:246422"/>
        <note>ligand shared between dimeric partners</note>
    </ligand>
</feature>
<dbReference type="Pfam" id="PF00303">
    <property type="entry name" value="Thymidylat_synt"/>
    <property type="match status" value="1"/>
</dbReference>
<organism evidence="9 10">
    <name type="scientific">Candidatus Woesebacteria bacterium GW2011_GWC2_31_9</name>
    <dbReference type="NCBI Taxonomy" id="1618586"/>
    <lineage>
        <taxon>Bacteria</taxon>
        <taxon>Candidatus Woeseibacteriota</taxon>
    </lineage>
</organism>
<evidence type="ECO:0000256" key="4">
    <source>
        <dbReference type="ARBA" id="ARBA00022679"/>
    </source>
</evidence>
<name>A0A0G0B0E2_9BACT</name>
<feature type="binding site" description="in other chain" evidence="6">
    <location>
        <begin position="215"/>
        <end position="218"/>
    </location>
    <ligand>
        <name>dUMP</name>
        <dbReference type="ChEBI" id="CHEBI:246422"/>
        <note>ligand shared between dimeric partners</note>
    </ligand>
</feature>
<evidence type="ECO:0000256" key="1">
    <source>
        <dbReference type="ARBA" id="ARBA00011947"/>
    </source>
</evidence>
<dbReference type="UniPathway" id="UPA00575"/>
<dbReference type="PRINTS" id="PR00108">
    <property type="entry name" value="THYMDSNTHASE"/>
</dbReference>
<feature type="active site" evidence="7">
    <location>
        <position position="195"/>
    </location>
</feature>
<dbReference type="EC" id="2.1.1.45" evidence="1 6"/>
<evidence type="ECO:0000256" key="2">
    <source>
        <dbReference type="ARBA" id="ARBA00022490"/>
    </source>
</evidence>
<dbReference type="GO" id="GO:0005829">
    <property type="term" value="C:cytosol"/>
    <property type="evidence" value="ECO:0007669"/>
    <property type="project" value="TreeGrafter"/>
</dbReference>
<feature type="binding site" description="in other chain" evidence="6">
    <location>
        <position position="226"/>
    </location>
    <ligand>
        <name>dUMP</name>
        <dbReference type="ChEBI" id="CHEBI:246422"/>
        <note>ligand shared between dimeric partners</note>
    </ligand>
</feature>
<comment type="subunit">
    <text evidence="6">Homodimer.</text>
</comment>
<comment type="caution">
    <text evidence="6">Lacks conserved residue(s) required for the propagation of feature annotation.</text>
</comment>
<dbReference type="EMBL" id="LBOI01000001">
    <property type="protein sequence ID" value="KKP32275.1"/>
    <property type="molecule type" value="Genomic_DNA"/>
</dbReference>
<gene>
    <name evidence="6" type="primary">thyA</name>
    <name evidence="9" type="ORF">UR21_C0001G0071</name>
</gene>
<dbReference type="InterPro" id="IPR000398">
    <property type="entry name" value="Thymidylate_synthase"/>
</dbReference>